<gene>
    <name evidence="19" type="ORF">BHQ10_006083</name>
</gene>
<evidence type="ECO:0000256" key="3">
    <source>
        <dbReference type="ARBA" id="ARBA00004925"/>
    </source>
</evidence>
<keyword evidence="9" id="KW-0809">Transit peptide</keyword>
<evidence type="ECO:0000256" key="6">
    <source>
        <dbReference type="ARBA" id="ARBA00018802"/>
    </source>
</evidence>
<evidence type="ECO:0000256" key="2">
    <source>
        <dbReference type="ARBA" id="ARBA00004173"/>
    </source>
</evidence>
<keyword evidence="7" id="KW-0028">Amino-acid biosynthesis</keyword>
<keyword evidence="10" id="KW-0496">Mitochondrion</keyword>
<name>A0A364L2Y1_TALAM</name>
<keyword evidence="20" id="KW-1185">Reference proteome</keyword>
<evidence type="ECO:0000256" key="12">
    <source>
        <dbReference type="ARBA" id="ARBA00030322"/>
    </source>
</evidence>
<dbReference type="Gene3D" id="3.40.1160.10">
    <property type="entry name" value="Acetylglutamate kinase-like"/>
    <property type="match status" value="1"/>
</dbReference>
<dbReference type="GO" id="GO:0006592">
    <property type="term" value="P:ornithine biosynthetic process"/>
    <property type="evidence" value="ECO:0007669"/>
    <property type="project" value="TreeGrafter"/>
</dbReference>
<evidence type="ECO:0000256" key="7">
    <source>
        <dbReference type="ARBA" id="ARBA00022605"/>
    </source>
</evidence>
<evidence type="ECO:0000313" key="20">
    <source>
        <dbReference type="Proteomes" id="UP000249363"/>
    </source>
</evidence>
<dbReference type="GeneID" id="63795299"/>
<evidence type="ECO:0000256" key="8">
    <source>
        <dbReference type="ARBA" id="ARBA00022679"/>
    </source>
</evidence>
<feature type="domain" description="F-box" evidence="17">
    <location>
        <begin position="9"/>
        <end position="55"/>
    </location>
</feature>
<dbReference type="PROSITE" id="PS51731">
    <property type="entry name" value="GNAT_NAGS"/>
    <property type="match status" value="1"/>
</dbReference>
<evidence type="ECO:0000256" key="5">
    <source>
        <dbReference type="ARBA" id="ARBA00012697"/>
    </source>
</evidence>
<evidence type="ECO:0000256" key="13">
    <source>
        <dbReference type="ARBA" id="ARBA00030346"/>
    </source>
</evidence>
<evidence type="ECO:0000259" key="17">
    <source>
        <dbReference type="PROSITE" id="PS50181"/>
    </source>
</evidence>
<evidence type="ECO:0000256" key="1">
    <source>
        <dbReference type="ARBA" id="ARBA00002294"/>
    </source>
</evidence>
<evidence type="ECO:0000313" key="19">
    <source>
        <dbReference type="EMBL" id="RAO70071.1"/>
    </source>
</evidence>
<dbReference type="Pfam" id="PF04768">
    <property type="entry name" value="NAT"/>
    <property type="match status" value="1"/>
</dbReference>
<dbReference type="InterPro" id="IPR006855">
    <property type="entry name" value="Vertebrate-like_GNAT_dom"/>
</dbReference>
<comment type="function">
    <text evidence="1">N-acetylglutamate synthase involved in arginine biosynthesis.</text>
</comment>
<evidence type="ECO:0000256" key="11">
    <source>
        <dbReference type="ARBA" id="ARBA00023315"/>
    </source>
</evidence>
<dbReference type="GO" id="GO:0005759">
    <property type="term" value="C:mitochondrial matrix"/>
    <property type="evidence" value="ECO:0007669"/>
    <property type="project" value="TreeGrafter"/>
</dbReference>
<keyword evidence="8" id="KW-0808">Transferase</keyword>
<dbReference type="UniPathway" id="UPA00068"/>
<dbReference type="CDD" id="cd09917">
    <property type="entry name" value="F-box_SF"/>
    <property type="match status" value="1"/>
</dbReference>
<organism evidence="19 20">
    <name type="scientific">Talaromyces amestolkiae</name>
    <dbReference type="NCBI Taxonomy" id="1196081"/>
    <lineage>
        <taxon>Eukaryota</taxon>
        <taxon>Fungi</taxon>
        <taxon>Dikarya</taxon>
        <taxon>Ascomycota</taxon>
        <taxon>Pezizomycotina</taxon>
        <taxon>Eurotiomycetes</taxon>
        <taxon>Eurotiomycetidae</taxon>
        <taxon>Eurotiales</taxon>
        <taxon>Trichocomaceae</taxon>
        <taxon>Talaromyces</taxon>
        <taxon>Talaromyces sect. Talaromyces</taxon>
    </lineage>
</organism>
<reference evidence="19 20" key="1">
    <citation type="journal article" date="2017" name="Biotechnol. Biofuels">
        <title>Differential beta-glucosidase expression as a function of carbon source availability in Talaromyces amestolkiae: a genomic and proteomic approach.</title>
        <authorList>
            <person name="de Eugenio L.I."/>
            <person name="Mendez-Liter J.A."/>
            <person name="Nieto-Dominguez M."/>
            <person name="Alonso L."/>
            <person name="Gil-Munoz J."/>
            <person name="Barriuso J."/>
            <person name="Prieto A."/>
            <person name="Martinez M.J."/>
        </authorList>
    </citation>
    <scope>NUCLEOTIDE SEQUENCE [LARGE SCALE GENOMIC DNA]</scope>
    <source>
        <strain evidence="19 20">CIB</strain>
    </source>
</reference>
<comment type="similarity">
    <text evidence="4">Belongs to the acetyltransferase family.</text>
</comment>
<sequence>MAAIDYTISTPLYTLPNEILVQILTPFTTRALLPLASVSHRFHAVVLRILHYRLLLISSLKDYTLLLECFHPISKLTDPHFFCTYLGTPGLNDKYEGPGSLYESCTKTSEYLGRLSNVYSCFRPEIDASETRDEDDGNNDEIETPMLVKKQVSLEEFEDFSQLCSIVNLVKIMPNSRMLISAVTVEDGIIRVFRDWLKRQSKRDQYSTTTTSTTTTAAHTGIQQDEDDVLWVNNKKTVGLKLRVKEKRWNRPMLPVLMHRDEEGANHDWSTCRNLPAQWWSRSYHQESQHADRKPASTSASTWTEPLSKSHDRSSGRQRALEKMADKEFFLSLLSSAATKREAKAYLSRFPSIRKTKVPTTRHKETTVELQPSKEIEKPGVNLGSFYGATRSVLETPVFRQGSTPEIETAISIDEALHVALVKLSNAQSLDDETLHGVATTLSQLTRLGMASCVVVDPGPVEDEAAWRKAAAEQADRLSAAIDACDGGKARRLDSVLVRNKDGELPKVISRQVLLRPLRKNHIVVVTPVAYSDQTSGLEREHDPDEDPRITAEKFAALQKEVSIDRLIVLDPVGGIPAFKGPQRSHVFVNMEQEFRDIEAELLEAMASFEYVDPGTEDLSVAATKNNPISNFVATEVAPLPQQQHKPVLENGVNNSAIKGHIENLRLLQQTLTLLPPSSSGIITTPGDVANSARPLQDVLSVSQVGTRRSKNPLIHNLLTDKPVYSSSLPSERLGQTTPSIVQSTFLKRGMPLTILPDPRITPWSPDSPAGQHLTLDDPRIDLPRLVHLIEDSFDRKLDVQDYLNRVNGRLAGLIIAGEYEGGAILTWETPPSIPESERNNPENVHRLVPYLDKFAVLKRSQGAGGVADVVFNAMVRSCLPRGVCWRSRMDNPVNKWYFERSRGTWKLNGSNWAMFWTTPGVPEDDPLKFKDYEAVCRSIQPSWADKKAVVD</sequence>
<dbReference type="OrthoDB" id="5585968at2759"/>
<dbReference type="EC" id="2.3.1.1" evidence="5"/>
<dbReference type="Pfam" id="PF12937">
    <property type="entry name" value="F-box-like"/>
    <property type="match status" value="1"/>
</dbReference>
<feature type="region of interest" description="Disordered" evidence="16">
    <location>
        <begin position="290"/>
        <end position="319"/>
    </location>
</feature>
<comment type="caution">
    <text evidence="19">The sequence shown here is derived from an EMBL/GenBank/DDBJ whole genome shotgun (WGS) entry which is preliminary data.</text>
</comment>
<dbReference type="AlphaFoldDB" id="A0A364L2Y1"/>
<dbReference type="PANTHER" id="PTHR23342:SF4">
    <property type="entry name" value="AMINO-ACID ACETYLTRANSFERASE, MITOCHONDRIAL"/>
    <property type="match status" value="1"/>
</dbReference>
<dbReference type="GO" id="GO:0006526">
    <property type="term" value="P:L-arginine biosynthetic process"/>
    <property type="evidence" value="ECO:0007669"/>
    <property type="project" value="UniProtKB-UniPathway"/>
</dbReference>
<dbReference type="Proteomes" id="UP000249363">
    <property type="component" value="Unassembled WGS sequence"/>
</dbReference>
<feature type="domain" description="N-acetyltransferase" evidence="18">
    <location>
        <begin position="770"/>
        <end position="941"/>
    </location>
</feature>
<accession>A0A364L2Y1</accession>
<evidence type="ECO:0000256" key="9">
    <source>
        <dbReference type="ARBA" id="ARBA00022946"/>
    </source>
</evidence>
<dbReference type="InterPro" id="IPR001810">
    <property type="entry name" value="F-box_dom"/>
</dbReference>
<dbReference type="InterPro" id="IPR036393">
    <property type="entry name" value="AceGlu_kinase-like_sf"/>
</dbReference>
<comment type="pathway">
    <text evidence="3">Amino-acid biosynthesis; L-arginine biosynthesis; N(2)-acetyl-L-ornithine from L-glutamate: step 1/4.</text>
</comment>
<evidence type="ECO:0000259" key="18">
    <source>
        <dbReference type="PROSITE" id="PS51731"/>
    </source>
</evidence>
<proteinExistence type="inferred from homology"/>
<protein>
    <recommendedName>
        <fullName evidence="6">Amino-acid acetyltransferase, mitochondrial</fullName>
        <ecNumber evidence="5">2.3.1.1</ecNumber>
    </recommendedName>
    <alternativeName>
        <fullName evidence="12">Arginine-requiring protein 2</fullName>
    </alternativeName>
    <alternativeName>
        <fullName evidence="13">Glutamate N-acetyltransferase</fullName>
    </alternativeName>
    <alternativeName>
        <fullName evidence="14">N-acetylglutamate synthase</fullName>
    </alternativeName>
</protein>
<dbReference type="RefSeq" id="XP_040734587.1">
    <property type="nucleotide sequence ID" value="XM_040878630.1"/>
</dbReference>
<evidence type="ECO:0000256" key="14">
    <source>
        <dbReference type="ARBA" id="ARBA00033251"/>
    </source>
</evidence>
<evidence type="ECO:0000256" key="10">
    <source>
        <dbReference type="ARBA" id="ARBA00023128"/>
    </source>
</evidence>
<dbReference type="InterPro" id="IPR036047">
    <property type="entry name" value="F-box-like_dom_sf"/>
</dbReference>
<dbReference type="PANTHER" id="PTHR23342">
    <property type="entry name" value="N-ACETYLGLUTAMATE SYNTHASE"/>
    <property type="match status" value="1"/>
</dbReference>
<evidence type="ECO:0000256" key="15">
    <source>
        <dbReference type="ARBA" id="ARBA00048372"/>
    </source>
</evidence>
<evidence type="ECO:0000256" key="4">
    <source>
        <dbReference type="ARBA" id="ARBA00008694"/>
    </source>
</evidence>
<feature type="compositionally biased region" description="Basic and acidic residues" evidence="16">
    <location>
        <begin position="308"/>
        <end position="319"/>
    </location>
</feature>
<dbReference type="STRING" id="1196081.A0A364L2Y1"/>
<comment type="subcellular location">
    <subcellularLocation>
        <location evidence="2">Mitochondrion</location>
    </subcellularLocation>
</comment>
<comment type="catalytic activity">
    <reaction evidence="15">
        <text>L-glutamate + acetyl-CoA = N-acetyl-L-glutamate + CoA + H(+)</text>
        <dbReference type="Rhea" id="RHEA:24292"/>
        <dbReference type="ChEBI" id="CHEBI:15378"/>
        <dbReference type="ChEBI" id="CHEBI:29985"/>
        <dbReference type="ChEBI" id="CHEBI:44337"/>
        <dbReference type="ChEBI" id="CHEBI:57287"/>
        <dbReference type="ChEBI" id="CHEBI:57288"/>
        <dbReference type="EC" id="2.3.1.1"/>
    </reaction>
</comment>
<dbReference type="EMBL" id="MIKG01000011">
    <property type="protein sequence ID" value="RAO70071.1"/>
    <property type="molecule type" value="Genomic_DNA"/>
</dbReference>
<dbReference type="FunFam" id="3.40.630.30:FF:000049">
    <property type="entry name" value="Amino-acid acetyltransferase, mitochondrial"/>
    <property type="match status" value="1"/>
</dbReference>
<dbReference type="GO" id="GO:0004042">
    <property type="term" value="F:L-glutamate N-acetyltransferase activity"/>
    <property type="evidence" value="ECO:0007669"/>
    <property type="project" value="TreeGrafter"/>
</dbReference>
<dbReference type="SUPFAM" id="SSF81383">
    <property type="entry name" value="F-box domain"/>
    <property type="match status" value="1"/>
</dbReference>
<evidence type="ECO:0000256" key="16">
    <source>
        <dbReference type="SAM" id="MobiDB-lite"/>
    </source>
</evidence>
<dbReference type="Gene3D" id="3.40.630.30">
    <property type="match status" value="1"/>
</dbReference>
<feature type="compositionally biased region" description="Polar residues" evidence="16">
    <location>
        <begin position="296"/>
        <end position="307"/>
    </location>
</feature>
<dbReference type="PROSITE" id="PS50181">
    <property type="entry name" value="FBOX"/>
    <property type="match status" value="1"/>
</dbReference>
<keyword evidence="11" id="KW-0012">Acyltransferase</keyword>